<feature type="compositionally biased region" description="Polar residues" evidence="1">
    <location>
        <begin position="12"/>
        <end position="21"/>
    </location>
</feature>
<evidence type="ECO:0000313" key="2">
    <source>
        <dbReference type="EMBL" id="ARF08800.1"/>
    </source>
</evidence>
<proteinExistence type="predicted"/>
<reference evidence="2" key="1">
    <citation type="journal article" date="2017" name="Science">
        <title>Giant viruses with an expanded complement of translation system components.</title>
        <authorList>
            <person name="Schulz F."/>
            <person name="Yutin N."/>
            <person name="Ivanova N.N."/>
            <person name="Ortega D.R."/>
            <person name="Lee T.K."/>
            <person name="Vierheilig J."/>
            <person name="Daims H."/>
            <person name="Horn M."/>
            <person name="Wagner M."/>
            <person name="Jensen G.J."/>
            <person name="Kyrpides N.C."/>
            <person name="Koonin E.V."/>
            <person name="Woyke T."/>
        </authorList>
    </citation>
    <scope>NUCLEOTIDE SEQUENCE</scope>
    <source>
        <strain evidence="2">CTV1</strain>
    </source>
</reference>
<name>A0A1V0SAQ0_9VIRU</name>
<dbReference type="EMBL" id="KY684083">
    <property type="protein sequence ID" value="ARF08800.1"/>
    <property type="molecule type" value="Genomic_DNA"/>
</dbReference>
<gene>
    <name evidence="2" type="ORF">Catovirus_1_850</name>
</gene>
<organism evidence="2">
    <name type="scientific">Catovirus CTV1</name>
    <dbReference type="NCBI Taxonomy" id="1977631"/>
    <lineage>
        <taxon>Viruses</taxon>
        <taxon>Varidnaviria</taxon>
        <taxon>Bamfordvirae</taxon>
        <taxon>Nucleocytoviricota</taxon>
        <taxon>Megaviricetes</taxon>
        <taxon>Imitervirales</taxon>
        <taxon>Mimiviridae</taxon>
        <taxon>Klosneuvirinae</taxon>
        <taxon>Catovirus</taxon>
    </lineage>
</organism>
<feature type="compositionally biased region" description="Polar residues" evidence="1">
    <location>
        <begin position="27"/>
        <end position="54"/>
    </location>
</feature>
<protein>
    <submittedName>
        <fullName evidence="2">Uncharacterized protein</fullName>
    </submittedName>
</protein>
<feature type="region of interest" description="Disordered" evidence="1">
    <location>
        <begin position="146"/>
        <end position="177"/>
    </location>
</feature>
<feature type="region of interest" description="Disordered" evidence="1">
    <location>
        <begin position="1"/>
        <end position="91"/>
    </location>
</feature>
<feature type="compositionally biased region" description="Basic and acidic residues" evidence="1">
    <location>
        <begin position="57"/>
        <end position="70"/>
    </location>
</feature>
<evidence type="ECO:0000256" key="1">
    <source>
        <dbReference type="SAM" id="MobiDB-lite"/>
    </source>
</evidence>
<feature type="compositionally biased region" description="Acidic residues" evidence="1">
    <location>
        <begin position="154"/>
        <end position="177"/>
    </location>
</feature>
<sequence>MSKYVPPHLRNKNNQENPSDSQKPKSFESSQQKNFTPSNFRQKPAYESSNSYSALSKIKDKEFNDFKEPKSSGSKAFPSLTKSQSDKFVPDVGVWGKKNDSIYQKPVPVPKIDPVVVIPESVVPVKQKDPFAEFNPMVIKQRKAEVEEFKNPFDDDDYDDCTDEDIDSEEEDSEDDQ</sequence>
<accession>A0A1V0SAQ0</accession>